<feature type="transmembrane region" description="Helical" evidence="1">
    <location>
        <begin position="103"/>
        <end position="124"/>
    </location>
</feature>
<organism evidence="2 3">
    <name type="scientific">Salix udensis</name>
    <dbReference type="NCBI Taxonomy" id="889485"/>
    <lineage>
        <taxon>Eukaryota</taxon>
        <taxon>Viridiplantae</taxon>
        <taxon>Streptophyta</taxon>
        <taxon>Embryophyta</taxon>
        <taxon>Tracheophyta</taxon>
        <taxon>Spermatophyta</taxon>
        <taxon>Magnoliopsida</taxon>
        <taxon>eudicotyledons</taxon>
        <taxon>Gunneridae</taxon>
        <taxon>Pentapetalae</taxon>
        <taxon>rosids</taxon>
        <taxon>fabids</taxon>
        <taxon>Malpighiales</taxon>
        <taxon>Salicaceae</taxon>
        <taxon>Saliceae</taxon>
        <taxon>Salix</taxon>
    </lineage>
</organism>
<dbReference type="AlphaFoldDB" id="A0AAD6NQM7"/>
<dbReference type="Proteomes" id="UP001162972">
    <property type="component" value="Chromosome 4"/>
</dbReference>
<comment type="caution">
    <text evidence="2">The sequence shown here is derived from an EMBL/GenBank/DDBJ whole genome shotgun (WGS) entry which is preliminary data.</text>
</comment>
<feature type="transmembrane region" description="Helical" evidence="1">
    <location>
        <begin position="168"/>
        <end position="190"/>
    </location>
</feature>
<gene>
    <name evidence="2" type="ORF">OIU84_014063</name>
</gene>
<keyword evidence="3" id="KW-1185">Reference proteome</keyword>
<proteinExistence type="predicted"/>
<keyword evidence="1" id="KW-1133">Transmembrane helix</keyword>
<evidence type="ECO:0000313" key="2">
    <source>
        <dbReference type="EMBL" id="KAJ6401907.1"/>
    </source>
</evidence>
<reference evidence="2 3" key="1">
    <citation type="journal article" date="2023" name="Int. J. Mol. Sci.">
        <title>De Novo Assembly and Annotation of 11 Diverse Shrub Willow (Salix) Genomes Reveals Novel Gene Organization in Sex-Linked Regions.</title>
        <authorList>
            <person name="Hyden B."/>
            <person name="Feng K."/>
            <person name="Yates T.B."/>
            <person name="Jawdy S."/>
            <person name="Cereghino C."/>
            <person name="Smart L.B."/>
            <person name="Muchero W."/>
        </authorList>
    </citation>
    <scope>NUCLEOTIDE SEQUENCE [LARGE SCALE GENOMIC DNA]</scope>
    <source>
        <tissue evidence="2">Shoot tip</tissue>
    </source>
</reference>
<protein>
    <submittedName>
        <fullName evidence="2">Uncharacterized protein</fullName>
    </submittedName>
</protein>
<accession>A0AAD6NQM7</accession>
<sequence length="217" mass="23942">MVDYSGGPVCVRYSKQEVQAHLEAFSGLWGFFKLSLASAVMLCLETWCWASQSSLICCCSRELMLTDHLVVLSVLMLLSRHVISYAFTGGTEVAEAVAELSPFLAGTIVLGGVQPVLSGRLLYFTRAVNHGRSLRLAALVAYVNIACYYVIGIPLGCVLGLTCDMGTKGIWTGMLGGTIMQTIVLLWITFRTHWEKVEKAQNRLLTWNDMKEPLLKE</sequence>
<dbReference type="PANTHER" id="PTHR11206">
    <property type="entry name" value="MULTIDRUG RESISTANCE PROTEIN"/>
    <property type="match status" value="1"/>
</dbReference>
<name>A0AAD6NQM7_9ROSI</name>
<feature type="transmembrane region" description="Helical" evidence="1">
    <location>
        <begin position="136"/>
        <end position="162"/>
    </location>
</feature>
<feature type="transmembrane region" description="Helical" evidence="1">
    <location>
        <begin position="63"/>
        <end position="83"/>
    </location>
</feature>
<evidence type="ECO:0000313" key="3">
    <source>
        <dbReference type="Proteomes" id="UP001162972"/>
    </source>
</evidence>
<keyword evidence="1" id="KW-0812">Transmembrane</keyword>
<keyword evidence="1" id="KW-0472">Membrane</keyword>
<feature type="transmembrane region" description="Helical" evidence="1">
    <location>
        <begin position="31"/>
        <end position="51"/>
    </location>
</feature>
<evidence type="ECO:0000256" key="1">
    <source>
        <dbReference type="SAM" id="Phobius"/>
    </source>
</evidence>
<dbReference type="EMBL" id="JAPFFJ010000018">
    <property type="protein sequence ID" value="KAJ6401907.1"/>
    <property type="molecule type" value="Genomic_DNA"/>
</dbReference>